<dbReference type="Gene3D" id="3.40.50.620">
    <property type="entry name" value="HUPs"/>
    <property type="match status" value="1"/>
</dbReference>
<dbReference type="Pfam" id="PF00582">
    <property type="entry name" value="Usp"/>
    <property type="match status" value="1"/>
</dbReference>
<feature type="region of interest" description="Disordered" evidence="2">
    <location>
        <begin position="1"/>
        <end position="27"/>
    </location>
</feature>
<evidence type="ECO:0000259" key="3">
    <source>
        <dbReference type="Pfam" id="PF00582"/>
    </source>
</evidence>
<evidence type="ECO:0000256" key="2">
    <source>
        <dbReference type="SAM" id="MobiDB-lite"/>
    </source>
</evidence>
<dbReference type="Proteomes" id="UP001596481">
    <property type="component" value="Unassembled WGS sequence"/>
</dbReference>
<gene>
    <name evidence="4" type="ORF">ACFQJC_08155</name>
</gene>
<reference evidence="4 5" key="1">
    <citation type="journal article" date="2019" name="Int. J. Syst. Evol. Microbiol.">
        <title>The Global Catalogue of Microorganisms (GCM) 10K type strain sequencing project: providing services to taxonomists for standard genome sequencing and annotation.</title>
        <authorList>
            <consortium name="The Broad Institute Genomics Platform"/>
            <consortium name="The Broad Institute Genome Sequencing Center for Infectious Disease"/>
            <person name="Wu L."/>
            <person name="Ma J."/>
        </authorList>
    </citation>
    <scope>NUCLEOTIDE SEQUENCE [LARGE SCALE GENOMIC DNA]</scope>
    <source>
        <strain evidence="4 5">DSM 29988</strain>
    </source>
</reference>
<dbReference type="AlphaFoldDB" id="A0ABD5ZDW9"/>
<dbReference type="RefSeq" id="WP_390222823.1">
    <property type="nucleotide sequence ID" value="NZ_JBHTAA010000005.1"/>
</dbReference>
<dbReference type="CDD" id="cd00293">
    <property type="entry name" value="USP-like"/>
    <property type="match status" value="1"/>
</dbReference>
<feature type="domain" description="UspA" evidence="3">
    <location>
        <begin position="31"/>
        <end position="165"/>
    </location>
</feature>
<name>A0ABD5ZDW9_9EURY</name>
<dbReference type="SUPFAM" id="SSF52402">
    <property type="entry name" value="Adenine nucleotide alpha hydrolases-like"/>
    <property type="match status" value="1"/>
</dbReference>
<organism evidence="4 5">
    <name type="scientific">Haloferax namakaokahaiae</name>
    <dbReference type="NCBI Taxonomy" id="1748331"/>
    <lineage>
        <taxon>Archaea</taxon>
        <taxon>Methanobacteriati</taxon>
        <taxon>Methanobacteriota</taxon>
        <taxon>Stenosarchaea group</taxon>
        <taxon>Halobacteria</taxon>
        <taxon>Halobacteriales</taxon>
        <taxon>Haloferacaceae</taxon>
        <taxon>Haloferax</taxon>
    </lineage>
</organism>
<dbReference type="PANTHER" id="PTHR46268">
    <property type="entry name" value="STRESS RESPONSE PROTEIN NHAX"/>
    <property type="match status" value="1"/>
</dbReference>
<dbReference type="InterPro" id="IPR014729">
    <property type="entry name" value="Rossmann-like_a/b/a_fold"/>
</dbReference>
<proteinExistence type="inferred from homology"/>
<feature type="compositionally biased region" description="Polar residues" evidence="2">
    <location>
        <begin position="1"/>
        <end position="18"/>
    </location>
</feature>
<evidence type="ECO:0000256" key="1">
    <source>
        <dbReference type="ARBA" id="ARBA00008791"/>
    </source>
</evidence>
<evidence type="ECO:0000313" key="5">
    <source>
        <dbReference type="Proteomes" id="UP001596481"/>
    </source>
</evidence>
<sequence length="169" mass="17808">MATSFTQTGDSPTVSTTDFARGPAASTDSPFDRILVAVGEEVHEHVVEAAVSLAAAHGVPVDALSIVEMNSSIDHWDMVVEQREADAETSLEAVEAMAEDVGVSVAKRLRYGTPAEEISLYAEHNDTDLIVVGEPNRSGIRKFFSPASVADGVNQSASVPVLTVPTPSE</sequence>
<dbReference type="EMBL" id="JBHTAA010000005">
    <property type="protein sequence ID" value="MFC7203482.1"/>
    <property type="molecule type" value="Genomic_DNA"/>
</dbReference>
<keyword evidence="5" id="KW-1185">Reference proteome</keyword>
<protein>
    <submittedName>
        <fullName evidence="4">Universal stress protein</fullName>
    </submittedName>
</protein>
<evidence type="ECO:0000313" key="4">
    <source>
        <dbReference type="EMBL" id="MFC7203482.1"/>
    </source>
</evidence>
<dbReference type="PANTHER" id="PTHR46268:SF6">
    <property type="entry name" value="UNIVERSAL STRESS PROTEIN UP12"/>
    <property type="match status" value="1"/>
</dbReference>
<dbReference type="InterPro" id="IPR006016">
    <property type="entry name" value="UspA"/>
</dbReference>
<accession>A0ABD5ZDW9</accession>
<comment type="caution">
    <text evidence="4">The sequence shown here is derived from an EMBL/GenBank/DDBJ whole genome shotgun (WGS) entry which is preliminary data.</text>
</comment>
<comment type="similarity">
    <text evidence="1">Belongs to the universal stress protein A family.</text>
</comment>